<dbReference type="GeneID" id="31771843"/>
<reference evidence="2 3" key="1">
    <citation type="submission" date="2017-05" db="EMBL/GenBank/DDBJ databases">
        <authorList>
            <person name="Varghese N."/>
            <person name="Submissions S."/>
        </authorList>
    </citation>
    <scope>NUCLEOTIDE SEQUENCE [LARGE SCALE GENOMIC DNA]</scope>
    <source>
        <strain evidence="2 3">MACB1020</strain>
    </source>
</reference>
<evidence type="ECO:0000256" key="1">
    <source>
        <dbReference type="SAM" id="Phobius"/>
    </source>
</evidence>
<keyword evidence="1" id="KW-0812">Transmembrane</keyword>
<evidence type="ECO:0000313" key="3">
    <source>
        <dbReference type="Proteomes" id="UP000196803"/>
    </source>
</evidence>
<gene>
    <name evidence="2" type="ORF">SAMN05216240_2627</name>
</gene>
<keyword evidence="3" id="KW-1185">Reference proteome</keyword>
<keyword evidence="1" id="KW-0472">Membrane</keyword>
<evidence type="ECO:0000313" key="2">
    <source>
        <dbReference type="EMBL" id="SMR95447.1"/>
    </source>
</evidence>
<protein>
    <recommendedName>
        <fullName evidence="4">Lipoprotein</fullName>
    </recommendedName>
</protein>
<sequence length="219" mass="25341">MLKNGEKISVLLTIFVIITIIAMGMFLIFKDDLFVFRNNKPIYTRNEPVLAELKFGSTKGELMKKLGNPKKVKKEWWGAYGDYVEFCYYDWGTIWLAPGNESDLSKYIIYAEINKKGIKGPRGIEVGDSYKKVLNKFRYSPEKIGDNKFLYCVISKTKDNGLKKIQPTKFDGIEQFGGIVYNKKGEVESIYYQDTLYYGIEFKISKGRVKQIVAYHHDN</sequence>
<comment type="caution">
    <text evidence="2">The sequence shown here is derived from an EMBL/GenBank/DDBJ whole genome shotgun (WGS) entry which is preliminary data.</text>
</comment>
<dbReference type="EMBL" id="FXXC01000001">
    <property type="protein sequence ID" value="SMR95447.1"/>
    <property type="molecule type" value="Genomic_DNA"/>
</dbReference>
<keyword evidence="1" id="KW-1133">Transmembrane helix</keyword>
<feature type="transmembrane region" description="Helical" evidence="1">
    <location>
        <begin position="9"/>
        <end position="29"/>
    </location>
</feature>
<accession>A0ABY1SC37</accession>
<dbReference type="Proteomes" id="UP000196803">
    <property type="component" value="Unassembled WGS sequence"/>
</dbReference>
<proteinExistence type="predicted"/>
<organism evidence="2 3">
    <name type="scientific">Caldicellulosiruptor bescii</name>
    <name type="common">Anaerocellum thermophilum</name>
    <dbReference type="NCBI Taxonomy" id="31899"/>
    <lineage>
        <taxon>Bacteria</taxon>
        <taxon>Bacillati</taxon>
        <taxon>Bacillota</taxon>
        <taxon>Bacillota incertae sedis</taxon>
        <taxon>Caldicellulosiruptorales</taxon>
        <taxon>Caldicellulosiruptoraceae</taxon>
        <taxon>Caldicellulosiruptor</taxon>
    </lineage>
</organism>
<dbReference type="RefSeq" id="WP_015907079.1">
    <property type="nucleotide sequence ID" value="NZ_FUZJ01000001.1"/>
</dbReference>
<evidence type="ECO:0008006" key="4">
    <source>
        <dbReference type="Google" id="ProtNLM"/>
    </source>
</evidence>
<name>A0ABY1SC37_CALBS</name>